<accession>A0A433WJM0</accession>
<organism evidence="1 2">
    <name type="scientific">Chitinophaga solisilvae</name>
    <dbReference type="NCBI Taxonomy" id="1233460"/>
    <lineage>
        <taxon>Bacteria</taxon>
        <taxon>Pseudomonadati</taxon>
        <taxon>Bacteroidota</taxon>
        <taxon>Chitinophagia</taxon>
        <taxon>Chitinophagales</taxon>
        <taxon>Chitinophagaceae</taxon>
        <taxon>Chitinophaga</taxon>
    </lineage>
</organism>
<proteinExistence type="predicted"/>
<evidence type="ECO:0000313" key="2">
    <source>
        <dbReference type="Proteomes" id="UP000281028"/>
    </source>
</evidence>
<dbReference type="PROSITE" id="PS50853">
    <property type="entry name" value="FN3"/>
    <property type="match status" value="1"/>
</dbReference>
<dbReference type="EMBL" id="RIAR02000001">
    <property type="protein sequence ID" value="NSL89206.1"/>
    <property type="molecule type" value="Genomic_DNA"/>
</dbReference>
<evidence type="ECO:0000313" key="1">
    <source>
        <dbReference type="EMBL" id="NSL89206.1"/>
    </source>
</evidence>
<protein>
    <submittedName>
        <fullName evidence="1">T9SS type B sorting domain-containing protein</fullName>
    </submittedName>
</protein>
<dbReference type="InterPro" id="IPR044023">
    <property type="entry name" value="Ig_7"/>
</dbReference>
<dbReference type="InterPro" id="IPR003599">
    <property type="entry name" value="Ig_sub"/>
</dbReference>
<dbReference type="Gene3D" id="2.60.40.10">
    <property type="entry name" value="Immunoglobulins"/>
    <property type="match status" value="1"/>
</dbReference>
<dbReference type="OrthoDB" id="1236981at2"/>
<reference evidence="1" key="1">
    <citation type="submission" date="2020-05" db="EMBL/GenBank/DDBJ databases">
        <title>Chitinophaga laudate sp. nov., isolated from a tropical peat swamp.</title>
        <authorList>
            <person name="Goh C.B.S."/>
            <person name="Lee M.S."/>
            <person name="Parimannan S."/>
            <person name="Pasbakhsh P."/>
            <person name="Yule C.M."/>
            <person name="Rajandas H."/>
            <person name="Loke S."/>
            <person name="Croft L."/>
            <person name="Tan J.B.L."/>
        </authorList>
    </citation>
    <scope>NUCLEOTIDE SEQUENCE</scope>
    <source>
        <strain evidence="1">Mgbs1</strain>
    </source>
</reference>
<dbReference type="InterPro" id="IPR003961">
    <property type="entry name" value="FN3_dom"/>
</dbReference>
<gene>
    <name evidence="1" type="ORF">ECE50_020345</name>
</gene>
<name>A0A433WJM0_9BACT</name>
<dbReference type="Pfam" id="PF13585">
    <property type="entry name" value="CHU_C"/>
    <property type="match status" value="1"/>
</dbReference>
<keyword evidence="2" id="KW-1185">Reference proteome</keyword>
<dbReference type="SUPFAM" id="SSF49265">
    <property type="entry name" value="Fibronectin type III"/>
    <property type="match status" value="1"/>
</dbReference>
<dbReference type="InterPro" id="IPR026341">
    <property type="entry name" value="T9SS_type_B"/>
</dbReference>
<dbReference type="CDD" id="cd00063">
    <property type="entry name" value="FN3"/>
    <property type="match status" value="1"/>
</dbReference>
<sequence>MHSNATPKRSLLVFSCSFVLIMLIAAISNFVSAYTKNIPMAFPVRETFIRNYQKWHPHSPLVTYKPGARTIAAGPLWSYAGGQSKVTFGGACFLCDIQNPTFAIDGDLNTASKLVLPVGVLGGIAQKLQFPGSYQAGDQVVLDLEIPDKFYTKQLMSAVQIETFNAGVANNDIVKLDNQLVRIQLLGVGPGSTNKFRVTIPITKAFDEVQIGLSAIFAEFGALLIYEAAAVIPVSVNTPATIPVGGNVTLNASLPRVSGATFKWYNTAIGGTPLSSSASFTTPVLTRSTTYYVEAITSGLQSYIRTPVHVKVSGGAGALWSFGADELSPVTSGVACALCFVDNPDLAVDGDTLTASKIVLPAGVLTSAGQRIYFSGSYKAGDNVSLDLEIPNKIYTKQALSGIKIETFNNDISNGDATTIGASLIRLQALGVGPGGISKFRVVLPVTKDFNAVQVSLAAAFAEFGALKIYEAAAFVPVKATPDTIAISRGQTTTLTAAINPRMANATFRWFTTPTGGTQVGSGSSFTTPALSATTTYYVEATTPGDGLTSFVRTPVYVRVRNAAGAIWSYAAEEQSPVTGGVACALCFVDNPTLAIDGDTTTASKIVLPVGLVTTAGQLLKFPATYKAGDYVVLDLQIPDKLYTKQLLSAIKIHTKNNGVDNNDAITLDNSLIRLQVLGLGLGSTPKFRVMFPVTKDFDAVQVDLSALFAEFGALQIYEAAAVIPVTVTPPAVTPVGSTVTLTASMPRVPNATYKWYSTPTGGTPLATGATFTTPALTRTTDYYVEASVAGAPLGAQSYVRTPVHVKVSGGAGPLWSFGAEEVSPVTGGIACALCYVDNPGYAIDGDTLTASKIVLPVGVITSVGQRIIFSGSYKAGDNIALDLEIPDKVYTKQALSGIQIETFNNNASNGDITTIGTSLIRLQVLGVGPGGINKFRVILPVTKDFNAVQVSLAATFAEFGALKIYEATAFVPVKATPDTIAVSKGQTATLNAAINPRMANATFRWYNAPTGGSLVGTGSSFVTPPMNATTTYYVEATTPADGLTSFVRTPVYVRVRNAAGALWSYAAEEQSPVTSGVACALCFVDNPTLAIDGDTTTASRIVLPVGLVTTAGQLLKFPASYKAGDYVVLDLQIPDKLYTKQLLSAIKIHTKNNGVDNNDAITLDNSLIRLQALGIGLGSTPKFRVMFPATKDFDAVQVDLSALFAEFGALLIYEAAAVIPVTVNTPAVTPVGSTVTLTASMPRVPNVTFRWFNSPTGGTQLGTGATFTTPVLTRTTDYYVEATVPGATLGGQSYVRTPVRVKVSGGAGPLWTFGSEEVSPVTGGVACALCFVDNPGLAIDGDTTTASRIVLPVGIVTSVGQRIIFSGSYKAGDNVALDLEIPDKVYTKQALSGIQIESFNNNVSNGDVTTIGTSLIRLQALGVGPGGISKFRVVLPVTKDFNAIQVSLAAAFAEFGALKIYEATAFVPVKVTPDTLRITKGQSTTLTASINPRIANPVFRWYTTPTGGTPVGTGATFTTPALNDTTTYYAEAFTAVDGLSSFVRTPVYIKVRRAAGSLWSFADDELSPVTGGIGCALCFVNDPKLAVDEDTTTASTIVLPVGVATSAGQRLRFPGGYKAGDYVSLDLEIPGKLFSAQALSGIQVETFNNEISNADNRSLSPALVRVQLLGLGTGGTNKFRVIFPVLKDFDAVQVSLSSLFSAFGSLKIYDAAGIIPIKITPDSSSVVRGGSVTFAGDISRVPGASIQWFSTPAGGTPLSSGPNFTTPPVNRSTVFYAEATGPDGLKSFVRTPAPVTVTNGVGPLWTHADQEQSPVTGGLACALCFVDSANLAVDGDTTTASKLVLPVGVAGSIGQVLKFPGNYKAGDFIALDLQIPGAIYTKQLLSAITMHTLKGGVDNNDPVTLNNSLIRLQALGLGIGSTPKFRVILKATKDFDAVQVDLAALFAEFGSLRIYEATAFIPVTVTPSPATAPSGGTVTLTPAIDLTRVTNPTFKWYTAPTGGTPVFTGTNFTTPPLSRNITYYVEAFSPVDGLNSYVRTPVDIKVGGGPGTIWSFGQDQTGPFTSGLACLACTIENPELASDGDSTTASKFITGIGVGTTLSQRVIFPGVYQPGDSIVLIMDLPGDPIANAQLIPNIKVRTFNNAISGSPVDNNDEVLLNNTGLVRLQVLGVGLSGANKFRVTIPATKTFDAVQVGQGSLVGASSVLRLYEVTAAIPITVTPSPATAQYNKTATLNAAIRVPNATFQWFSAPTGGVPLPGGTGATFTTPNLSRNTIYYVEATDPAGKKSFTRTAVPVKVKGGAGPLWSFGTDQQSPITGGIACVLCTVTDSMKAIDGDTTTASKLVVPAAIGGSVGQKIIFPGSYLAGDSIILFLSVPGNDPLASVQLLGSISVKTSNGGVENNDPTTLSNNAVGLSLLGLGTNGERKFRVAIPAKNPFDAAQVDLGSLVGVSNSLSIYEVAASIPVTLVVTPTDTTIVSGQTATFNASIPRIPDATFNWYTTPTGGAPIATTNTFVTPPLTQATTYYVEATSPADGLISLVRTAVTVKVTNAAGPGTVGCGGGTGPSTDGAEGLCLLCNVANPGLATDGSPDTYSTINVGVGVAGKYYQQIPFAQAGAATDSIRIKIGSGGALLGLANGIVVTTYNGATPNPSPITVDSSLLMLLNGSTTGTITLPARQPFTSVRIAFGSTVGLISALNVYYVKVITPVAKVAASNVFVCSGQPATLTANGPAGYSFRWFTTASGGTPVATTPSYTTPAVTGTTNYFVEAVGANGCGSEFRTPVTVTTGLPSVTVTPASANVAQGSTPTFNVVNPDVNNIYNWYTVPTGGTPVFAGTTFGVPPVNANITYYVEAVSKTNGTCKSLRTPVPVTLNGGGGPGTPVPGDIDCGGATTQLSSANGLCIGCFVEKQDSAVDNNTTTSSSMHVVAGLLGGYTEQVLIFPTGGKSGDSLRIGLSTNVGLADVGVLPSIQISSAKGATSNNDAITLDNPLINLRLLSGSKGVISFKPGGNTGADFDRVVIRLNSGVAALLTSLNVYYAQIFAGPPTVEKDTVYVCSGATASLKATGPGTNFRWYTQLTGGSPVGTGATLSVPNVTANAVYYVEAISGAGCANPARKAVYVMVGLPKVIVAPESVSVNSGATATFTVTNPNPQYDYNWYDAPSGGTQVASKVTSFTTPPLTAAKIYYVEAVDKATGCASSQRTKVTADINLSPEPVPCSFATQQQSPIINGVCLLCAVDNPALAVDNNANSASTINATVGAVGYIGQLLTFQNAYAAGDSITMDLEVPGQVIGASLLGGIRVETYNGATANSDARFLDAALIRVELLSTGNKFRVTFPVTKAFTGVLISINGAAVSLLTSVKVYFAAAFPPRPTPELTTYSTCAGKPDTLKVTGPAGADIAWFDAAVGGTQLGTGNIFITPALTSSVTYYVQSGKYNCANPVRVPVLVTVGAGPAAPTAPGVTLCAGGKATLVATAPPGVIFHWYKSGTDTAILATGTSFVTPTVTADTAYYVAADNNGCLSTRTRVPVTVTAAAANFTVTPTTTTVSRGQGALINASSTGSGIIFKWYNAAGDSVFTGPAFNTGPLQVTTTYTVTAVNAGGCASAPITVTVNVLGGGTNDVPCDAATTETNSANGICIGCYVDNPALSVDGSTTTGGTLHVVAGLLGGYVQQTVIFPTASNPGDSVNVHLAFPVALADVGLLSSFDVATYNGATYNNDRVSIGNSLLTLRLLSGNQQAVLSFKPNAVFDRVELRLNSGLASLLNAVSVNYANRFVAAPEVTVDSVIACAGDSATLSIKNPVAGVTYKWYSQASGGVALGTGTSFRAAALTNGATYYAEATKSNIDCPNPRRKAVKVVIAPAPPAPGQPATVNVCLGSNAQLAVDAPNRNYTYGWYNAPTGGTKLNTDSGFVFNVINVRKDTILYVEAVNSCGVASPRQAIAVKVSSSLSAPIVTPNPDSVNLGVQAVLTASNSGTNLVYTWYGSQNGNDSLFTGPTYSPPTQNTPGTVVYWVEASLGGGATCKSIRVPATVVYGNFGNPRPVPCEGATSQTIGGSGLLVLGNVYNPQLAVDNDATTASSLVINVGALNAQVWERAKFNGVSVAGDTVRVLLSNPSVVLSAQLLGGIQLTTYNGTTPGDSLMANNPLIKLTLLSNNSQALLEFVPTKQFDAVEVKLKSGIVAALTEVGFNYAQRALVQPVVQANQVAVCAGNTATLNVQNPAAGITYRWYTSNGTYLAGKDGPSFTTGALSKDTTFFVEAFRNGCASKGKAMASVKVAAAPAAPAVLSADVKVCTGANADLAIATPAKGYTYNWYNVATGGTKLNTDSGFVFRVMNVTAPATYYVEAVNDSCKTISATRTAVKVSTAAALDVPKVTPATDTVVVNQQAIFTASAATANTVFYWFRTQTSTDTLFKGAVYAAPASATPGTVTFWVEAALPGATVCKSARVPATAITIPDRNDPVPCEGATGQTIGGSGLLVLGNVYNPQLAVDNSANTAASLVINLGALNASVWEKATFSGGVSAPGDTVKVLLSNPSVILSAAVLASVQLTSYNGSTRGDSILVSNPLLHLELLSGNRGALLSFVPTKPFDGVEVKLKSGILGALTEIGFNYAQRALVQPTVQVSSASVCKGGRATLKVVNPAPGVTYSWFDNRGNRLLDSIAYVTPATLDSGTYVYFARATRNGCQGAASAPAQVRVLGAPGVPVPTNGNNATTCLNTPVTLSVNPVAGVTFNWYDAATGGAKLASNTNTYTTPANLAAGTYNFYIEAVNGNNCTNDSARAKITLRVDSAATAADINAADQVICAGGTAVLTPTTTTVQNPVFKWYANPDKTGPITTGVSATGVLTIPGLAVGTYTYYVSVSNAGKCENAAGALKAVKVTVNKASAATDIIAADTTVCAQTTVTLKASSTTVTNPVFKWYADAALKTLLQTGATYTTGTITATTTFYVTVEGSNSCANTAGNAKAVTVSVTSLPAPVIDASSISICAGDSATLTVKNALPSLTYRWYSTATGGTPLFTGPVYVVKGLTASADFYAEVSAGSCTGAARTKVSIGVGTAPVPILESNNVTVCQGGTAILKVTSSTTGITYKWYTAATGGTLLFTGPIFTTPVVNTTTQFYVEAVGTGQCGKPSARATATVNAVPVPAAPVIVTPNVSTCIGQNISLAIQNPQAGVTYQWFTAATGGTLVFTGPVYNVIASSNVTYYVQALVGGGCPSATRSVATITVNTVPATPEITASSLSVCAGGTVTLGIKNPVAGTIYRWYNAATGGTLLATGTSFTTGALTANTDFYVEASNGNCAGTVRAKVSIGVGQAPTPILEANNVTVCQGGKATLRVISAANNVTYRWYTTATGGTAIFTGPTFTTDPLTNSMDFYVEATGNSGQCGNPSARVKAVVTVTTAPAAPEVTATTLRACAGTGITVSVKNQQAGITYQWYNAATGGTLLFTGPVYNVPVVNSNTTFYVQANVGTGCSSATRTGVTVTVDPSPATPTVSSDNVRTCIGGTATFAVQNPDPAVTYRWYSAPSNGTLLATGTSYTTGPLALTTTFYLEAINSAGCSSVRKGLTATVVSTIDPPLADPATTCAGQTIVLSVKGRQAGVIYNWYTTATGGTPVFTGADFTITPNTGITYYLGAATSGGCTSASRTPVIVTVNPAPAVPAVANATIATCLNQRATLNVLNPDATLTYRWYTTPTGGTPVATGATYTTPPVTANQMYYLEAVNSNSCPSATRTAVSVTATGSPVAPTVTGNETGICPGKTATLTATSTTAGANFRWYSAATGGNPLFTGATFTTNALTANTTYYVEVFTTGGCVSTVRTAAEVTILQPLATPNVVVDNTTATSITFRWNPVPDAQRYEVSLDNGVTFIPPSSGNTGTTHTVSGLQPNQTATIRVRAIGNADCQASTLSNGVTGTTTNPQGNNIYVPNLFSPNGDGVNDIEYVYSTAIAQLEFRIYNQWGQLVFTSKDQRQGWDGTMSGVKQPVGVYVYIVKATMRDGTVVMKKGNVTLMR</sequence>
<dbReference type="Pfam" id="PF19081">
    <property type="entry name" value="Ig_7"/>
    <property type="match status" value="36"/>
</dbReference>
<dbReference type="InterPro" id="IPR036116">
    <property type="entry name" value="FN3_sf"/>
</dbReference>
<dbReference type="NCBIfam" id="TIGR04131">
    <property type="entry name" value="Bac_Flav_CTERM"/>
    <property type="match status" value="1"/>
</dbReference>
<comment type="caution">
    <text evidence="1">The sequence shown here is derived from an EMBL/GenBank/DDBJ whole genome shotgun (WGS) entry which is preliminary data.</text>
</comment>
<dbReference type="SMART" id="SM00409">
    <property type="entry name" value="IG"/>
    <property type="match status" value="19"/>
</dbReference>
<dbReference type="Proteomes" id="UP000281028">
    <property type="component" value="Unassembled WGS sequence"/>
</dbReference>
<dbReference type="InterPro" id="IPR013783">
    <property type="entry name" value="Ig-like_fold"/>
</dbReference>
<dbReference type="SMART" id="SM00060">
    <property type="entry name" value="FN3"/>
    <property type="match status" value="3"/>
</dbReference>